<dbReference type="AlphaFoldDB" id="A0A9P6NI07"/>
<dbReference type="EMBL" id="MU167267">
    <property type="protein sequence ID" value="KAG0145977.1"/>
    <property type="molecule type" value="Genomic_DNA"/>
</dbReference>
<keyword evidence="3" id="KW-1185">Reference proteome</keyword>
<gene>
    <name evidence="2" type="ORF">CROQUDRAFT_657906</name>
</gene>
<feature type="compositionally biased region" description="Low complexity" evidence="1">
    <location>
        <begin position="298"/>
        <end position="326"/>
    </location>
</feature>
<feature type="region of interest" description="Disordered" evidence="1">
    <location>
        <begin position="232"/>
        <end position="253"/>
    </location>
</feature>
<reference evidence="2" key="1">
    <citation type="submission" date="2013-11" db="EMBL/GenBank/DDBJ databases">
        <title>Genome sequence of the fusiform rust pathogen reveals effectors for host alternation and coevolution with pine.</title>
        <authorList>
            <consortium name="DOE Joint Genome Institute"/>
            <person name="Smith K."/>
            <person name="Pendleton A."/>
            <person name="Kubisiak T."/>
            <person name="Anderson C."/>
            <person name="Salamov A."/>
            <person name="Aerts A."/>
            <person name="Riley R."/>
            <person name="Clum A."/>
            <person name="Lindquist E."/>
            <person name="Ence D."/>
            <person name="Campbell M."/>
            <person name="Kronenberg Z."/>
            <person name="Feau N."/>
            <person name="Dhillon B."/>
            <person name="Hamelin R."/>
            <person name="Burleigh J."/>
            <person name="Smith J."/>
            <person name="Yandell M."/>
            <person name="Nelson C."/>
            <person name="Grigoriev I."/>
            <person name="Davis J."/>
        </authorList>
    </citation>
    <scope>NUCLEOTIDE SEQUENCE</scope>
    <source>
        <strain evidence="2">G11</strain>
    </source>
</reference>
<feature type="region of interest" description="Disordered" evidence="1">
    <location>
        <begin position="292"/>
        <end position="348"/>
    </location>
</feature>
<proteinExistence type="predicted"/>
<evidence type="ECO:0000313" key="3">
    <source>
        <dbReference type="Proteomes" id="UP000886653"/>
    </source>
</evidence>
<evidence type="ECO:0000313" key="2">
    <source>
        <dbReference type="EMBL" id="KAG0145977.1"/>
    </source>
</evidence>
<dbReference type="OrthoDB" id="2504990at2759"/>
<accession>A0A9P6NI07</accession>
<feature type="compositionally biased region" description="Polar residues" evidence="1">
    <location>
        <begin position="338"/>
        <end position="348"/>
    </location>
</feature>
<comment type="caution">
    <text evidence="2">The sequence shown here is derived from an EMBL/GenBank/DDBJ whole genome shotgun (WGS) entry which is preliminary data.</text>
</comment>
<name>A0A9P6NI07_9BASI</name>
<protein>
    <submittedName>
        <fullName evidence="2">Uncharacterized protein</fullName>
    </submittedName>
</protein>
<feature type="compositionally biased region" description="Low complexity" evidence="1">
    <location>
        <begin position="232"/>
        <end position="247"/>
    </location>
</feature>
<organism evidence="2 3">
    <name type="scientific">Cronartium quercuum f. sp. fusiforme G11</name>
    <dbReference type="NCBI Taxonomy" id="708437"/>
    <lineage>
        <taxon>Eukaryota</taxon>
        <taxon>Fungi</taxon>
        <taxon>Dikarya</taxon>
        <taxon>Basidiomycota</taxon>
        <taxon>Pucciniomycotina</taxon>
        <taxon>Pucciniomycetes</taxon>
        <taxon>Pucciniales</taxon>
        <taxon>Coleosporiaceae</taxon>
        <taxon>Cronartium</taxon>
    </lineage>
</organism>
<sequence>MAPLPPPVMVPVNGTRELSEPCMLLLKSIWSRMGYDGSAFTEMQKEIGKELARADFARFERQLLCNEILALKQENNLIRYERDEHLRRANKIQSNLSQVMAAEDRTFMTLMSERELAKNTIQNAQRGVEEVVMAKAQEVERSKAMSEELGRLEKERIAAMKYAKTAEEQAMLASIAAKAATAVAASAVQSNPSTPRPLSHLTPRLPTDRPLSSWGGPSTSYHPSTYATLSSLSHTSSATPSGSYGSSKPSDWTLEDENDLKSKIHERKISSDQIRLLPDDRRSLQDRLNARMERERISSLPSESHVSSSHSHSQKQQQQQQQQQQQPRKKVEWHSPLIGSSSTPNKRY</sequence>
<feature type="region of interest" description="Disordered" evidence="1">
    <location>
        <begin position="188"/>
        <end position="217"/>
    </location>
</feature>
<evidence type="ECO:0000256" key="1">
    <source>
        <dbReference type="SAM" id="MobiDB-lite"/>
    </source>
</evidence>
<dbReference type="Proteomes" id="UP000886653">
    <property type="component" value="Unassembled WGS sequence"/>
</dbReference>